<sequence length="201" mass="21013">MDISDADIGSAALRRAVAIVMLANLAYFGVEFAVALAIGSVSLFADSVDFLEDAAVNLLILMALGWSLRSRARLGMALAMILLVPAIATIWTAWQKFMAPVAPEPVALSLTGLGALLVNSGCALLLARFRHHGGSLTKAAFLSARNDAIANVAIVGAGLVTGFLWRSAWPDLIVGLGIAAMNADAARDVWKAAREEQRAAA</sequence>
<evidence type="ECO:0000256" key="1">
    <source>
        <dbReference type="ARBA" id="ARBA00004141"/>
    </source>
</evidence>
<organism evidence="7 8">
    <name type="scientific">Dongia soli</name>
    <dbReference type="NCBI Taxonomy" id="600628"/>
    <lineage>
        <taxon>Bacteria</taxon>
        <taxon>Pseudomonadati</taxon>
        <taxon>Pseudomonadota</taxon>
        <taxon>Alphaproteobacteria</taxon>
        <taxon>Rhodospirillales</taxon>
        <taxon>Dongiaceae</taxon>
        <taxon>Dongia</taxon>
    </lineage>
</organism>
<evidence type="ECO:0000313" key="7">
    <source>
        <dbReference type="EMBL" id="MDY0884730.1"/>
    </source>
</evidence>
<feature type="transmembrane region" description="Helical" evidence="5">
    <location>
        <begin position="75"/>
        <end position="94"/>
    </location>
</feature>
<evidence type="ECO:0000256" key="4">
    <source>
        <dbReference type="ARBA" id="ARBA00023136"/>
    </source>
</evidence>
<dbReference type="InterPro" id="IPR027469">
    <property type="entry name" value="Cation_efflux_TMD_sf"/>
</dbReference>
<evidence type="ECO:0000256" key="2">
    <source>
        <dbReference type="ARBA" id="ARBA00022692"/>
    </source>
</evidence>
<evidence type="ECO:0000256" key="3">
    <source>
        <dbReference type="ARBA" id="ARBA00022989"/>
    </source>
</evidence>
<keyword evidence="2 5" id="KW-0812">Transmembrane</keyword>
<evidence type="ECO:0000256" key="5">
    <source>
        <dbReference type="SAM" id="Phobius"/>
    </source>
</evidence>
<dbReference type="InterPro" id="IPR058533">
    <property type="entry name" value="Cation_efflux_TM"/>
</dbReference>
<dbReference type="Gene3D" id="1.20.1510.10">
    <property type="entry name" value="Cation efflux protein transmembrane domain"/>
    <property type="match status" value="1"/>
</dbReference>
<dbReference type="RefSeq" id="WP_320509804.1">
    <property type="nucleotide sequence ID" value="NZ_JAXCLW010000006.1"/>
</dbReference>
<keyword evidence="3 5" id="KW-1133">Transmembrane helix</keyword>
<proteinExistence type="predicted"/>
<dbReference type="EMBL" id="JAXCLW010000006">
    <property type="protein sequence ID" value="MDY0884730.1"/>
    <property type="molecule type" value="Genomic_DNA"/>
</dbReference>
<protein>
    <submittedName>
        <fullName evidence="7">Cation transporter</fullName>
    </submittedName>
</protein>
<feature type="transmembrane region" description="Helical" evidence="5">
    <location>
        <begin position="148"/>
        <end position="165"/>
    </location>
</feature>
<gene>
    <name evidence="7" type="ORF">SMD27_17940</name>
</gene>
<feature type="domain" description="Cation efflux protein transmembrane" evidence="6">
    <location>
        <begin position="18"/>
        <end position="191"/>
    </location>
</feature>
<dbReference type="Pfam" id="PF01545">
    <property type="entry name" value="Cation_efflux"/>
    <property type="match status" value="1"/>
</dbReference>
<evidence type="ECO:0000313" key="8">
    <source>
        <dbReference type="Proteomes" id="UP001279642"/>
    </source>
</evidence>
<feature type="transmembrane region" description="Helical" evidence="5">
    <location>
        <begin position="12"/>
        <end position="38"/>
    </location>
</feature>
<keyword evidence="4 5" id="KW-0472">Membrane</keyword>
<comment type="subcellular location">
    <subcellularLocation>
        <location evidence="1">Membrane</location>
        <topology evidence="1">Multi-pass membrane protein</topology>
    </subcellularLocation>
</comment>
<accession>A0ABU5EF55</accession>
<reference evidence="7 8" key="1">
    <citation type="journal article" date="2016" name="Antonie Van Leeuwenhoek">
        <title>Dongia soli sp. nov., isolated from soil from Dokdo, Korea.</title>
        <authorList>
            <person name="Kim D.U."/>
            <person name="Lee H."/>
            <person name="Kim H."/>
            <person name="Kim S.G."/>
            <person name="Ka J.O."/>
        </authorList>
    </citation>
    <scope>NUCLEOTIDE SEQUENCE [LARGE SCALE GENOMIC DNA]</scope>
    <source>
        <strain evidence="7 8">D78</strain>
    </source>
</reference>
<dbReference type="Proteomes" id="UP001279642">
    <property type="component" value="Unassembled WGS sequence"/>
</dbReference>
<dbReference type="SUPFAM" id="SSF161111">
    <property type="entry name" value="Cation efflux protein transmembrane domain-like"/>
    <property type="match status" value="1"/>
</dbReference>
<keyword evidence="8" id="KW-1185">Reference proteome</keyword>
<feature type="transmembrane region" description="Helical" evidence="5">
    <location>
        <begin position="106"/>
        <end position="127"/>
    </location>
</feature>
<comment type="caution">
    <text evidence="7">The sequence shown here is derived from an EMBL/GenBank/DDBJ whole genome shotgun (WGS) entry which is preliminary data.</text>
</comment>
<evidence type="ECO:0000259" key="6">
    <source>
        <dbReference type="Pfam" id="PF01545"/>
    </source>
</evidence>
<feature type="transmembrane region" description="Helical" evidence="5">
    <location>
        <begin position="50"/>
        <end position="68"/>
    </location>
</feature>
<name>A0ABU5EF55_9PROT</name>